<dbReference type="Gene3D" id="3.90.400.10">
    <property type="entry name" value="Oligo-1,6-glucosidase, Domain 2"/>
    <property type="match status" value="1"/>
</dbReference>
<dbReference type="SMART" id="SM00642">
    <property type="entry name" value="Aamy"/>
    <property type="match status" value="1"/>
</dbReference>
<dbReference type="GO" id="GO:0005993">
    <property type="term" value="P:trehalose catabolic process"/>
    <property type="evidence" value="ECO:0007669"/>
    <property type="project" value="InterPro"/>
</dbReference>
<dbReference type="SUPFAM" id="SSF51011">
    <property type="entry name" value="Glycosyl hydrolase domain"/>
    <property type="match status" value="1"/>
</dbReference>
<dbReference type="NCBIfam" id="NF008183">
    <property type="entry name" value="PRK10933.1"/>
    <property type="match status" value="1"/>
</dbReference>
<dbReference type="InterPro" id="IPR013780">
    <property type="entry name" value="Glyco_hydro_b"/>
</dbReference>
<keyword evidence="3" id="KW-0963">Cytoplasm</keyword>
<dbReference type="KEGG" id="mint:C7M51_04084"/>
<evidence type="ECO:0000256" key="4">
    <source>
        <dbReference type="ARBA" id="ARBA00022801"/>
    </source>
</evidence>
<dbReference type="InterPro" id="IPR012769">
    <property type="entry name" value="Trehalose_TreC"/>
</dbReference>
<name>A0A6P1Q6R0_9GAMM</name>
<dbReference type="Pfam" id="PF00128">
    <property type="entry name" value="Alpha-amylase"/>
    <property type="match status" value="1"/>
</dbReference>
<accession>A0A6P1Q6R0</accession>
<dbReference type="FunFam" id="3.20.20.80:FF:000014">
    <property type="entry name" value="Alpha,alpha-phosphotrehalase"/>
    <property type="match status" value="1"/>
</dbReference>
<evidence type="ECO:0000256" key="1">
    <source>
        <dbReference type="ARBA" id="ARBA00004496"/>
    </source>
</evidence>
<dbReference type="OrthoDB" id="9805159at2"/>
<comment type="subcellular location">
    <subcellularLocation>
        <location evidence="1">Cytoplasm</location>
    </subcellularLocation>
</comment>
<dbReference type="SUPFAM" id="SSF51445">
    <property type="entry name" value="(Trans)glycosidases"/>
    <property type="match status" value="1"/>
</dbReference>
<evidence type="ECO:0000256" key="5">
    <source>
        <dbReference type="ARBA" id="ARBA00023295"/>
    </source>
</evidence>
<sequence length="555" mass="64899">MNKTPPWWQNGVIYEIYPKSFQDTTGSGTGDLAGVIQRLDYLKMLGVDAIWLTPFYISPQVDNGYDVANYTAIDPAYGTMSDFDHLVEQAHKRGLRVILDMVFNHSSTQHHWFHESLNPESPYRDYYIWRDGTPTEPPNNWKSKFGGSAWRWHPESNQYYMHLWAPEQADLNWENENVRAELKQIVNFWADRGIDGLRLDVVNLVSKHQDFPDDPDGDGLRLYTDGPRIHEYMREMSRDVFRPRELMTVGEMSSATLEHCQQYGSLEGDELSMVFSFDHVEVDFRNGQKWTLTPLDLVAQKKIFTHWQQGMCNRAWNALFWCNHDQPRVVSRWGDDGEYRVPSAKMLALVLHGMQGTPYIYQGEELGMTNPGFTRIIDYRDIESHNMYAELRTQGRDSENLLAILASKSRDNGRTPMQWDASENAGFTEGTPWIGMSRNYETINAEAAIADPDSIFYTYQKLIQLRKRYLILTWGDYLDLLPNHAYLWCYRRQYEGETLIVVANFSRDAQAWHPEEPFGEEWDVLMSNYPDAKPMPGEMMLRPWEAVWWYQKKNH</sequence>
<organism evidence="8 9">
    <name type="scientific">Mixta intestinalis</name>
    <dbReference type="NCBI Taxonomy" id="1615494"/>
    <lineage>
        <taxon>Bacteria</taxon>
        <taxon>Pseudomonadati</taxon>
        <taxon>Pseudomonadota</taxon>
        <taxon>Gammaproteobacteria</taxon>
        <taxon>Enterobacterales</taxon>
        <taxon>Erwiniaceae</taxon>
        <taxon>Mixta</taxon>
    </lineage>
</organism>
<keyword evidence="9" id="KW-1185">Reference proteome</keyword>
<evidence type="ECO:0000313" key="9">
    <source>
        <dbReference type="Proteomes" id="UP000464053"/>
    </source>
</evidence>
<dbReference type="Gene3D" id="3.20.20.80">
    <property type="entry name" value="Glycosidases"/>
    <property type="match status" value="1"/>
</dbReference>
<dbReference type="FunFam" id="2.60.40.1180:FF:000007">
    <property type="entry name" value="Sucrose isomerase"/>
    <property type="match status" value="1"/>
</dbReference>
<dbReference type="AlphaFoldDB" id="A0A6P1Q6R0"/>
<dbReference type="PANTHER" id="PTHR10357">
    <property type="entry name" value="ALPHA-AMYLASE FAMILY MEMBER"/>
    <property type="match status" value="1"/>
</dbReference>
<evidence type="ECO:0000256" key="2">
    <source>
        <dbReference type="ARBA" id="ARBA00008061"/>
    </source>
</evidence>
<dbReference type="GO" id="GO:0008788">
    <property type="term" value="F:alpha,alpha-phosphotrehalase activity"/>
    <property type="evidence" value="ECO:0007669"/>
    <property type="project" value="UniProtKB-UniRule"/>
</dbReference>
<dbReference type="NCBIfam" id="TIGR02403">
    <property type="entry name" value="trehalose_treC"/>
    <property type="match status" value="1"/>
</dbReference>
<dbReference type="RefSeq" id="WP_160623317.1">
    <property type="nucleotide sequence ID" value="NZ_CP028271.1"/>
</dbReference>
<dbReference type="GO" id="GO:0005737">
    <property type="term" value="C:cytoplasm"/>
    <property type="evidence" value="ECO:0007669"/>
    <property type="project" value="UniProtKB-SubCell"/>
</dbReference>
<dbReference type="CDD" id="cd11333">
    <property type="entry name" value="AmyAc_SI_OligoGlu_DGase"/>
    <property type="match status" value="1"/>
</dbReference>
<dbReference type="InterPro" id="IPR017853">
    <property type="entry name" value="GH"/>
</dbReference>
<proteinExistence type="inferred from homology"/>
<evidence type="ECO:0000256" key="3">
    <source>
        <dbReference type="ARBA" id="ARBA00022490"/>
    </source>
</evidence>
<dbReference type="EMBL" id="CP028271">
    <property type="protein sequence ID" value="QHM73727.1"/>
    <property type="molecule type" value="Genomic_DNA"/>
</dbReference>
<gene>
    <name evidence="8" type="primary">treC</name>
    <name evidence="8" type="ORF">C7M51_04084</name>
</gene>
<feature type="domain" description="Glycosyl hydrolase family 13 catalytic" evidence="7">
    <location>
        <begin position="15"/>
        <end position="414"/>
    </location>
</feature>
<keyword evidence="5 8" id="KW-0326">Glycosidase</keyword>
<dbReference type="Gene3D" id="2.60.40.1180">
    <property type="entry name" value="Golgi alpha-mannosidase II"/>
    <property type="match status" value="1"/>
</dbReference>
<dbReference type="PANTHER" id="PTHR10357:SF179">
    <property type="entry name" value="NEUTRAL AND BASIC AMINO ACID TRANSPORT PROTEIN RBAT"/>
    <property type="match status" value="1"/>
</dbReference>
<evidence type="ECO:0000313" key="8">
    <source>
        <dbReference type="EMBL" id="QHM73727.1"/>
    </source>
</evidence>
<dbReference type="InterPro" id="IPR045857">
    <property type="entry name" value="O16G_dom_2"/>
</dbReference>
<evidence type="ECO:0000259" key="7">
    <source>
        <dbReference type="SMART" id="SM00642"/>
    </source>
</evidence>
<dbReference type="FunFam" id="3.90.400.10:FF:000002">
    <property type="entry name" value="Sucrose isomerase"/>
    <property type="match status" value="1"/>
</dbReference>
<dbReference type="InterPro" id="IPR006047">
    <property type="entry name" value="GH13_cat_dom"/>
</dbReference>
<protein>
    <recommendedName>
        <fullName evidence="6">Alpha,alpha-phosphotrehalase</fullName>
        <ecNumber evidence="6">3.2.1.93</ecNumber>
    </recommendedName>
</protein>
<keyword evidence="4 8" id="KW-0378">Hydrolase</keyword>
<dbReference type="GO" id="GO:0004556">
    <property type="term" value="F:alpha-amylase activity"/>
    <property type="evidence" value="ECO:0007669"/>
    <property type="project" value="TreeGrafter"/>
</dbReference>
<evidence type="ECO:0000256" key="6">
    <source>
        <dbReference type="NCBIfam" id="TIGR02403"/>
    </source>
</evidence>
<comment type="similarity">
    <text evidence="2">Belongs to the glycosyl hydrolase 13 family.</text>
</comment>
<dbReference type="EC" id="3.2.1.93" evidence="6"/>
<dbReference type="Proteomes" id="UP000464053">
    <property type="component" value="Chromosome"/>
</dbReference>
<reference evidence="8 9" key="1">
    <citation type="submission" date="2018-03" db="EMBL/GenBank/DDBJ databases">
        <title>Pantoea intestinalis SRCM103226 isolated form the mealworm.</title>
        <authorList>
            <person name="Jeong D.-Y."/>
            <person name="Kim J.W."/>
        </authorList>
    </citation>
    <scope>NUCLEOTIDE SEQUENCE [LARGE SCALE GENOMIC DNA]</scope>
    <source>
        <strain evidence="8 9">SRCM103226</strain>
    </source>
</reference>